<dbReference type="InterPro" id="IPR003772">
    <property type="entry name" value="YceD"/>
</dbReference>
<dbReference type="RefSeq" id="WP_068556060.1">
    <property type="nucleotide sequence ID" value="NZ_LOEE01000030.1"/>
</dbReference>
<sequence>MKVNIREVIAGQKNKINIEAKEEIKDIGYFGDDVAFITPVTLKAEILKVDNEIFISGTVEGIVEFHCARCLKRFQREIKERVYAQFGTGRMDDEEMEDSYPVVDEMIDISEIIRNTLIASLPMKVVCDENCKGLCSVCGRDLNVEMCNCKIEEIDPRLAKLKDLLQQG</sequence>
<dbReference type="EMBL" id="LOEE01000030">
    <property type="protein sequence ID" value="KXG76006.1"/>
    <property type="molecule type" value="Genomic_DNA"/>
</dbReference>
<dbReference type="OrthoDB" id="9790372at2"/>
<dbReference type="Proteomes" id="UP000070456">
    <property type="component" value="Unassembled WGS sequence"/>
</dbReference>
<accession>A0A140L631</accession>
<dbReference type="STRING" id="520762.AN619_14700"/>
<dbReference type="PANTHER" id="PTHR34374:SF1">
    <property type="entry name" value="LARGE RIBOSOMAL RNA SUBUNIT ACCUMULATION PROTEIN YCED HOMOLOG 1, CHLOROPLASTIC"/>
    <property type="match status" value="1"/>
</dbReference>
<gene>
    <name evidence="1" type="ORF">AN619_14700</name>
</gene>
<name>A0A140L631_9FIRM</name>
<evidence type="ECO:0008006" key="3">
    <source>
        <dbReference type="Google" id="ProtNLM"/>
    </source>
</evidence>
<dbReference type="Pfam" id="PF02620">
    <property type="entry name" value="YceD"/>
    <property type="match status" value="1"/>
</dbReference>
<evidence type="ECO:0000313" key="1">
    <source>
        <dbReference type="EMBL" id="KXG76006.1"/>
    </source>
</evidence>
<organism evidence="1 2">
    <name type="scientific">Thermotalea metallivorans</name>
    <dbReference type="NCBI Taxonomy" id="520762"/>
    <lineage>
        <taxon>Bacteria</taxon>
        <taxon>Bacillati</taxon>
        <taxon>Bacillota</taxon>
        <taxon>Clostridia</taxon>
        <taxon>Peptostreptococcales</taxon>
        <taxon>Thermotaleaceae</taxon>
        <taxon>Thermotalea</taxon>
    </lineage>
</organism>
<keyword evidence="2" id="KW-1185">Reference proteome</keyword>
<reference evidence="1 2" key="1">
    <citation type="submission" date="2015-12" db="EMBL/GenBank/DDBJ databases">
        <title>Draft genome sequence of the thermoanaerobe Thermotalea metallivorans, an isolate from the runoff channel of the Great Artesian Basin, Australia.</title>
        <authorList>
            <person name="Patel B.K."/>
        </authorList>
    </citation>
    <scope>NUCLEOTIDE SEQUENCE [LARGE SCALE GENOMIC DNA]</scope>
    <source>
        <strain evidence="1 2">B2-1</strain>
    </source>
</reference>
<protein>
    <recommendedName>
        <fullName evidence="3">Large ribosomal RNA subunit accumulation protein YceD</fullName>
    </recommendedName>
</protein>
<evidence type="ECO:0000313" key="2">
    <source>
        <dbReference type="Proteomes" id="UP000070456"/>
    </source>
</evidence>
<dbReference type="AlphaFoldDB" id="A0A140L631"/>
<proteinExistence type="predicted"/>
<dbReference type="PANTHER" id="PTHR34374">
    <property type="entry name" value="LARGE RIBOSOMAL RNA SUBUNIT ACCUMULATION PROTEIN YCED HOMOLOG 1, CHLOROPLASTIC"/>
    <property type="match status" value="1"/>
</dbReference>
<comment type="caution">
    <text evidence="1">The sequence shown here is derived from an EMBL/GenBank/DDBJ whole genome shotgun (WGS) entry which is preliminary data.</text>
</comment>